<keyword evidence="2" id="KW-0812">Transmembrane</keyword>
<reference evidence="3 4" key="1">
    <citation type="submission" date="2016-07" db="EMBL/GenBank/DDBJ databases">
        <title>Draft genome of the white-rot fungus Obba rivulosa 3A-2.</title>
        <authorList>
            <consortium name="DOE Joint Genome Institute"/>
            <person name="Miettinen O."/>
            <person name="Riley R."/>
            <person name="Acob R."/>
            <person name="Barry K."/>
            <person name="Cullen D."/>
            <person name="De Vries R."/>
            <person name="Hainaut M."/>
            <person name="Hatakka A."/>
            <person name="Henrissat B."/>
            <person name="Hilden K."/>
            <person name="Kuo R."/>
            <person name="Labutti K."/>
            <person name="Lipzen A."/>
            <person name="Makela M.R."/>
            <person name="Sandor L."/>
            <person name="Spatafora J.W."/>
            <person name="Grigoriev I.V."/>
            <person name="Hibbett D.S."/>
        </authorList>
    </citation>
    <scope>NUCLEOTIDE SEQUENCE [LARGE SCALE GENOMIC DNA]</scope>
    <source>
        <strain evidence="3 4">3A-2</strain>
    </source>
</reference>
<keyword evidence="2" id="KW-0472">Membrane</keyword>
<keyword evidence="2" id="KW-1133">Transmembrane helix</keyword>
<name>A0A8E2J3T6_9APHY</name>
<feature type="transmembrane region" description="Helical" evidence="2">
    <location>
        <begin position="162"/>
        <end position="182"/>
    </location>
</feature>
<feature type="transmembrane region" description="Helical" evidence="2">
    <location>
        <begin position="12"/>
        <end position="33"/>
    </location>
</feature>
<proteinExistence type="predicted"/>
<keyword evidence="4" id="KW-1185">Reference proteome</keyword>
<evidence type="ECO:0000313" key="3">
    <source>
        <dbReference type="EMBL" id="OCH94041.1"/>
    </source>
</evidence>
<feature type="transmembrane region" description="Helical" evidence="2">
    <location>
        <begin position="235"/>
        <end position="254"/>
    </location>
</feature>
<evidence type="ECO:0000256" key="1">
    <source>
        <dbReference type="SAM" id="MobiDB-lite"/>
    </source>
</evidence>
<feature type="transmembrane region" description="Helical" evidence="2">
    <location>
        <begin position="202"/>
        <end position="229"/>
    </location>
</feature>
<organism evidence="3 4">
    <name type="scientific">Obba rivulosa</name>
    <dbReference type="NCBI Taxonomy" id="1052685"/>
    <lineage>
        <taxon>Eukaryota</taxon>
        <taxon>Fungi</taxon>
        <taxon>Dikarya</taxon>
        <taxon>Basidiomycota</taxon>
        <taxon>Agaricomycotina</taxon>
        <taxon>Agaricomycetes</taxon>
        <taxon>Polyporales</taxon>
        <taxon>Gelatoporiaceae</taxon>
        <taxon>Obba</taxon>
    </lineage>
</organism>
<feature type="transmembrane region" description="Helical" evidence="2">
    <location>
        <begin position="45"/>
        <end position="62"/>
    </location>
</feature>
<feature type="region of interest" description="Disordered" evidence="1">
    <location>
        <begin position="267"/>
        <end position="288"/>
    </location>
</feature>
<evidence type="ECO:0000256" key="2">
    <source>
        <dbReference type="SAM" id="Phobius"/>
    </source>
</evidence>
<dbReference type="EMBL" id="KV722348">
    <property type="protein sequence ID" value="OCH94041.1"/>
    <property type="molecule type" value="Genomic_DNA"/>
</dbReference>
<evidence type="ECO:0000313" key="4">
    <source>
        <dbReference type="Proteomes" id="UP000250043"/>
    </source>
</evidence>
<dbReference type="Proteomes" id="UP000250043">
    <property type="component" value="Unassembled WGS sequence"/>
</dbReference>
<sequence>MALGLTQAQILALFFTNIFLGIHLVTFAMALWAQLVKNPGRGRKINWLLVSVTLVLGTIGMLDATLGTVLNIEAWSGGGLDVFTNDSWINDVRVVDQIIPPVVGDAMLTYRCWIVYERNWKSIVVPVFLWIAGSVLSVVIIVKSVTIKSASGVNDPSLTVFYGVALALTVALNVITTSLIVIRIWRTSRNVRRYIREGHERLIYVIRIIVESGLMYTLAAMATLFTAVTQSNADYIVGDCLVQITGIAFNLIIVRFDQNLASRSANQSQIDSRPTVPRSLPSSGGQRTAATREIPILDIQHYPDAGMKKAASSGTIAVATQSRSSSADDMRM</sequence>
<feature type="transmembrane region" description="Helical" evidence="2">
    <location>
        <begin position="98"/>
        <end position="116"/>
    </location>
</feature>
<dbReference type="OrthoDB" id="3357408at2759"/>
<gene>
    <name evidence="3" type="ORF">OBBRIDRAFT_217729</name>
</gene>
<feature type="transmembrane region" description="Helical" evidence="2">
    <location>
        <begin position="123"/>
        <end position="142"/>
    </location>
</feature>
<protein>
    <submittedName>
        <fullName evidence="3">Uncharacterized protein</fullName>
    </submittedName>
</protein>
<dbReference type="AlphaFoldDB" id="A0A8E2J3T6"/>
<accession>A0A8E2J3T6</accession>